<evidence type="ECO:0000313" key="4">
    <source>
        <dbReference type="Proteomes" id="UP000533900"/>
    </source>
</evidence>
<evidence type="ECO:0000259" key="2">
    <source>
        <dbReference type="Pfam" id="PF19838"/>
    </source>
</evidence>
<reference evidence="3" key="1">
    <citation type="submission" date="2020-08" db="EMBL/GenBank/DDBJ databases">
        <title>Winogradskyella ouciana sp. nov., isolated from the hadal seawater of the Mariana Trench.</title>
        <authorList>
            <person name="He X."/>
        </authorList>
    </citation>
    <scope>NUCLEOTIDE SEQUENCE [LARGE SCALE GENOMIC DNA]</scope>
    <source>
        <strain evidence="3">KCTC 52348</strain>
    </source>
</reference>
<dbReference type="RefSeq" id="WP_185788912.1">
    <property type="nucleotide sequence ID" value="NZ_JACLCP010000002.1"/>
</dbReference>
<dbReference type="PANTHER" id="PTHR30189">
    <property type="entry name" value="LPS-ASSEMBLY PROTEIN"/>
    <property type="match status" value="1"/>
</dbReference>
<dbReference type="GO" id="GO:0009279">
    <property type="term" value="C:cell outer membrane"/>
    <property type="evidence" value="ECO:0007669"/>
    <property type="project" value="TreeGrafter"/>
</dbReference>
<evidence type="ECO:0000313" key="3">
    <source>
        <dbReference type="EMBL" id="MBC2845202.1"/>
    </source>
</evidence>
<dbReference type="AlphaFoldDB" id="A0A842IPQ7"/>
<dbReference type="GO" id="GO:1990351">
    <property type="term" value="C:transporter complex"/>
    <property type="evidence" value="ECO:0007669"/>
    <property type="project" value="TreeGrafter"/>
</dbReference>
<sequence>MAIQKPSHTFTKIHLKGLRTNSLHILFALSFTVLINTLSFAQELPKKNKEIPAQQKKERTITIKDSTSIILDSLSNKPSNTKVADSTEQDSVKKDAFLKDIVTYKAQDYVAINQRKQQIRLFNEAQVLYEDMEITAGVIVIDYSKNLVYAGRLKDSTGYSQKPVFKQGANVIEPDSIIFNTDSRKAIIFNSVTEQSGGTIIAEKTKRENDSVYFISRGKFTTSENIEDPEYYILMNRAKIVPGKKIVTGMSQMYIYDVPTPIAIPFAYFPMSKKQTSGIIFPSFGEDTGNDRGYFLQNGGYYFAISDYVDLAVLGDYYTNGSYGLRLESSYAKRYKFRGNFGFRYENLLNSERGFPDFSQSTIYNIRWSHSQDAKANPNSRFSASVNLGSSQYYQQSINQINQSSFLNNTLASSVSYSKSFQGEPQVNLSLSATHNQNTNTEAINLTLPTMQASMSRVFPFAPKSGAKKGAIQNINFQVNTRGEYRISTTDSLFGKQEMFDDALAGMRHSIPLTTNFKIFNHFSVSTNANFEETWTLNTIRRFQDPTTEEIVTIDQNGFDRFLTYNFGASIGTTLYGMYNFEREGKNPKIQAIRHVMRPSISYSVSPAFDQFYETYDVVDANGTTSDEVRQVEYTRFENSLFGSPRNAYSSNIGISLGNNIEAKVRSKDSTKTEPEKVFLLNNLNFSTGYNLAADSLNWSPVRVTGGTQILKKKMNINFGMTLNPYALDSNNNVINTFNIDNGGSLFRLTSANLNISYTLSNETFSGKEGEDDKDESEERRAANTNSRTDDLFGKTQDFADKRLTDKDRDKEEKNDNELYNYKMPWNVRLAYAANYANTRRQDEISSHSLMFSGDIEISPRWSVGASSGYDFLNQGFTFTQLRFERDLLSWRMNFTWVPFSNRSSWNFFIGIKSNLLKDLKYDQRRQPDRNLGN</sequence>
<dbReference type="PANTHER" id="PTHR30189:SF1">
    <property type="entry name" value="LPS-ASSEMBLY PROTEIN LPTD"/>
    <property type="match status" value="1"/>
</dbReference>
<accession>A0A842IPQ7</accession>
<organism evidence="3 4">
    <name type="scientific">Winogradskyella flava</name>
    <dbReference type="NCBI Taxonomy" id="1884876"/>
    <lineage>
        <taxon>Bacteria</taxon>
        <taxon>Pseudomonadati</taxon>
        <taxon>Bacteroidota</taxon>
        <taxon>Flavobacteriia</taxon>
        <taxon>Flavobacteriales</taxon>
        <taxon>Flavobacteriaceae</taxon>
        <taxon>Winogradskyella</taxon>
    </lineage>
</organism>
<name>A0A842IPQ7_9FLAO</name>
<keyword evidence="4" id="KW-1185">Reference proteome</keyword>
<dbReference type="Proteomes" id="UP000533900">
    <property type="component" value="Unassembled WGS sequence"/>
</dbReference>
<protein>
    <submittedName>
        <fullName evidence="3">LPS-assembly protein LptD</fullName>
    </submittedName>
</protein>
<proteinExistence type="predicted"/>
<feature type="domain" description="LPS-assembly protein LptD central" evidence="2">
    <location>
        <begin position="246"/>
        <end position="726"/>
    </location>
</feature>
<feature type="compositionally biased region" description="Basic and acidic residues" evidence="1">
    <location>
        <begin position="766"/>
        <end position="793"/>
    </location>
</feature>
<dbReference type="EMBL" id="JACLCP010000002">
    <property type="protein sequence ID" value="MBC2845202.1"/>
    <property type="molecule type" value="Genomic_DNA"/>
</dbReference>
<dbReference type="InterPro" id="IPR045659">
    <property type="entry name" value="LptD_2"/>
</dbReference>
<feature type="region of interest" description="Disordered" evidence="1">
    <location>
        <begin position="765"/>
        <end position="793"/>
    </location>
</feature>
<dbReference type="InterPro" id="IPR050218">
    <property type="entry name" value="LptD"/>
</dbReference>
<comment type="caution">
    <text evidence="3">The sequence shown here is derived from an EMBL/GenBank/DDBJ whole genome shotgun (WGS) entry which is preliminary data.</text>
</comment>
<dbReference type="Pfam" id="PF19838">
    <property type="entry name" value="LptD_2"/>
    <property type="match status" value="1"/>
</dbReference>
<gene>
    <name evidence="3" type="ORF">H7F21_08865</name>
</gene>
<evidence type="ECO:0000256" key="1">
    <source>
        <dbReference type="SAM" id="MobiDB-lite"/>
    </source>
</evidence>